<evidence type="ECO:0000313" key="1">
    <source>
        <dbReference type="EMBL" id="GAA4954772.1"/>
    </source>
</evidence>
<dbReference type="Proteomes" id="UP001409585">
    <property type="component" value="Unassembled WGS sequence"/>
</dbReference>
<keyword evidence="2" id="KW-1185">Reference proteome</keyword>
<organism evidence="1 2">
    <name type="scientific">Halioxenophilus aromaticivorans</name>
    <dbReference type="NCBI Taxonomy" id="1306992"/>
    <lineage>
        <taxon>Bacteria</taxon>
        <taxon>Pseudomonadati</taxon>
        <taxon>Pseudomonadota</taxon>
        <taxon>Gammaproteobacteria</taxon>
        <taxon>Alteromonadales</taxon>
        <taxon>Alteromonadaceae</taxon>
        <taxon>Halioxenophilus</taxon>
    </lineage>
</organism>
<dbReference type="AlphaFoldDB" id="A0AAV3U6P5"/>
<comment type="caution">
    <text evidence="1">The sequence shown here is derived from an EMBL/GenBank/DDBJ whole genome shotgun (WGS) entry which is preliminary data.</text>
</comment>
<accession>A0AAV3U6P5</accession>
<dbReference type="EMBL" id="BAABLX010000064">
    <property type="protein sequence ID" value="GAA4954772.1"/>
    <property type="molecule type" value="Genomic_DNA"/>
</dbReference>
<evidence type="ECO:0008006" key="3">
    <source>
        <dbReference type="Google" id="ProtNLM"/>
    </source>
</evidence>
<gene>
    <name evidence="1" type="ORF">GCM10025791_38590</name>
</gene>
<protein>
    <recommendedName>
        <fullName evidence="3">Transposase</fullName>
    </recommendedName>
</protein>
<reference evidence="2" key="1">
    <citation type="journal article" date="2019" name="Int. J. Syst. Evol. Microbiol.">
        <title>The Global Catalogue of Microorganisms (GCM) 10K type strain sequencing project: providing services to taxonomists for standard genome sequencing and annotation.</title>
        <authorList>
            <consortium name="The Broad Institute Genomics Platform"/>
            <consortium name="The Broad Institute Genome Sequencing Center for Infectious Disease"/>
            <person name="Wu L."/>
            <person name="Ma J."/>
        </authorList>
    </citation>
    <scope>NUCLEOTIDE SEQUENCE [LARGE SCALE GENOMIC DNA]</scope>
    <source>
        <strain evidence="2">JCM 19134</strain>
    </source>
</reference>
<proteinExistence type="predicted"/>
<name>A0AAV3U6P5_9ALTE</name>
<evidence type="ECO:0000313" key="2">
    <source>
        <dbReference type="Proteomes" id="UP001409585"/>
    </source>
</evidence>
<sequence length="51" mass="5762">MYLGTVKARQPETVISSYTNIALFKEYLKQACQKRLKDGTIQPPCKMGAQL</sequence>